<evidence type="ECO:0000256" key="6">
    <source>
        <dbReference type="ARBA" id="ARBA00022468"/>
    </source>
</evidence>
<protein>
    <recommendedName>
        <fullName evidence="5">Rab3 GTPase-activating protein catalytic subunit</fullName>
    </recommendedName>
</protein>
<evidence type="ECO:0000256" key="3">
    <source>
        <dbReference type="ARBA" id="ARBA00004496"/>
    </source>
</evidence>
<evidence type="ECO:0000256" key="1">
    <source>
        <dbReference type="ARBA" id="ARBA00004222"/>
    </source>
</evidence>
<keyword evidence="8" id="KW-0256">Endoplasmic reticulum</keyword>
<feature type="domain" description="Rab3GAP catalytic subunit C-terminal" evidence="12">
    <location>
        <begin position="383"/>
        <end position="584"/>
    </location>
</feature>
<dbReference type="EMBL" id="CAUEEQ010017736">
    <property type="protein sequence ID" value="CAJ0940641.1"/>
    <property type="molecule type" value="Genomic_DNA"/>
</dbReference>
<dbReference type="InterPro" id="IPR026147">
    <property type="entry name" value="Rab3GAP1_conserved"/>
</dbReference>
<keyword evidence="7" id="KW-0963">Cytoplasm</keyword>
<evidence type="ECO:0000256" key="8">
    <source>
        <dbReference type="ARBA" id="ARBA00022824"/>
    </source>
</evidence>
<dbReference type="PANTHER" id="PTHR21422:SF9">
    <property type="entry name" value="RAB3 GTPASE-ACTIVATING PROTEIN CATALYTIC SUBUNIT"/>
    <property type="match status" value="1"/>
</dbReference>
<feature type="region of interest" description="Disordered" evidence="10">
    <location>
        <begin position="512"/>
        <end position="540"/>
    </location>
</feature>
<comment type="similarity">
    <text evidence="4">Belongs to the Rab3-GAP catalytic subunit family.</text>
</comment>
<evidence type="ECO:0000256" key="2">
    <source>
        <dbReference type="ARBA" id="ARBA00004240"/>
    </source>
</evidence>
<dbReference type="InterPro" id="IPR045698">
    <property type="entry name" value="Rab3GAP1_C"/>
</dbReference>
<evidence type="ECO:0000313" key="14">
    <source>
        <dbReference type="Proteomes" id="UP001176940"/>
    </source>
</evidence>
<proteinExistence type="inferred from homology"/>
<dbReference type="Proteomes" id="UP001176940">
    <property type="component" value="Unassembled WGS sequence"/>
</dbReference>
<dbReference type="PANTHER" id="PTHR21422">
    <property type="entry name" value="RAB3 GTPASE-ACTIVATING PROTEIN CATALYTIC SUBUNIT"/>
    <property type="match status" value="1"/>
</dbReference>
<evidence type="ECO:0000256" key="9">
    <source>
        <dbReference type="ARBA" id="ARBA00023034"/>
    </source>
</evidence>
<organism evidence="13 14">
    <name type="scientific">Ranitomeya imitator</name>
    <name type="common">mimic poison frog</name>
    <dbReference type="NCBI Taxonomy" id="111125"/>
    <lineage>
        <taxon>Eukaryota</taxon>
        <taxon>Metazoa</taxon>
        <taxon>Chordata</taxon>
        <taxon>Craniata</taxon>
        <taxon>Vertebrata</taxon>
        <taxon>Euteleostomi</taxon>
        <taxon>Amphibia</taxon>
        <taxon>Batrachia</taxon>
        <taxon>Anura</taxon>
        <taxon>Neobatrachia</taxon>
        <taxon>Hyloidea</taxon>
        <taxon>Dendrobatidae</taxon>
        <taxon>Dendrobatinae</taxon>
        <taxon>Ranitomeya</taxon>
    </lineage>
</organism>
<evidence type="ECO:0000256" key="4">
    <source>
        <dbReference type="ARBA" id="ARBA00008856"/>
    </source>
</evidence>
<evidence type="ECO:0000256" key="7">
    <source>
        <dbReference type="ARBA" id="ARBA00022490"/>
    </source>
</evidence>
<comment type="caution">
    <text evidence="13">The sequence shown here is derived from an EMBL/GenBank/DDBJ whole genome shotgun (WGS) entry which is preliminary data.</text>
</comment>
<comment type="subcellular location">
    <subcellularLocation>
        <location evidence="3">Cytoplasm</location>
    </subcellularLocation>
    <subcellularLocation>
        <location evidence="2">Endoplasmic reticulum</location>
    </subcellularLocation>
    <subcellularLocation>
        <location evidence="1">Golgi apparatus</location>
        <location evidence="1">cis-Golgi network</location>
    </subcellularLocation>
</comment>
<evidence type="ECO:0000256" key="10">
    <source>
        <dbReference type="SAM" id="MobiDB-lite"/>
    </source>
</evidence>
<reference evidence="13" key="1">
    <citation type="submission" date="2023-07" db="EMBL/GenBank/DDBJ databases">
        <authorList>
            <person name="Stuckert A."/>
        </authorList>
    </citation>
    <scope>NUCLEOTIDE SEQUENCE</scope>
</reference>
<keyword evidence="6" id="KW-0343">GTPase activation</keyword>
<accession>A0ABN9LIL2</accession>
<name>A0ABN9LIL2_9NEOB</name>
<feature type="domain" description="Rab3GAP catalytic subunit conserved" evidence="11">
    <location>
        <begin position="290"/>
        <end position="371"/>
    </location>
</feature>
<evidence type="ECO:0000313" key="13">
    <source>
        <dbReference type="EMBL" id="CAJ0940641.1"/>
    </source>
</evidence>
<keyword evidence="9" id="KW-0333">Golgi apparatus</keyword>
<gene>
    <name evidence="13" type="ORF">RIMI_LOCUS8788697</name>
</gene>
<dbReference type="Pfam" id="PF13890">
    <property type="entry name" value="Rab3-GTPase_cat"/>
    <property type="match status" value="1"/>
</dbReference>
<evidence type="ECO:0000259" key="12">
    <source>
        <dbReference type="Pfam" id="PF19533"/>
    </source>
</evidence>
<evidence type="ECO:0000259" key="11">
    <source>
        <dbReference type="Pfam" id="PF13890"/>
    </source>
</evidence>
<dbReference type="PRINTS" id="PR01217">
    <property type="entry name" value="PRICHEXTENSN"/>
</dbReference>
<dbReference type="InterPro" id="IPR045700">
    <property type="entry name" value="Rab3GAP1"/>
</dbReference>
<evidence type="ECO:0000256" key="5">
    <source>
        <dbReference type="ARBA" id="ARBA00015817"/>
    </source>
</evidence>
<keyword evidence="14" id="KW-1185">Reference proteome</keyword>
<dbReference type="Pfam" id="PF19533">
    <property type="entry name" value="Rab3-GAP_cat_C"/>
    <property type="match status" value="1"/>
</dbReference>
<sequence>MYIHAPEPPTDIALPRSPLQISPCPGAPCRYHPAPEPPTDIALPQSPLQISPCPGASCRYRPAPEPPTDIAQPRSLLQISPCPGASCRYRPAPEPPADIALPRSPLQISPCPGAPCRYRPAPEPPADIALPRSPLQISPCPEAPCKYRPAPEPPADIALPRSPLQISPCPGASCRYRPAPKPPANIALPGASCRYRPAPEPPADIALPRSLLQISPCPGAPCRYRPAPEPPADIALPRSPLQISPCPGAPCRYHPAPEPLADITLPQSPLQISSFPGAPCRYHPARSPLQAANPGCCLEDFVRWYSPRDYIEEEAEDESGNRVIKGELSARMKIPNNMWVEAWETARPTPARRQRRLFDDTKEAEKVLHYLAVQKPADLTRHLLPCVIHAALLKVKEEEIGEDIPSVKSSIKRIISHSSKVLRFPGPEDKKLEDIINQIINVEATIARARSLKVKFGTDRCDDAEGKEDLEKFVGLLLEQPEVPIIGACRGPAGSIVHKMFVNAQRVAMMAPMDEEPKRSSTSDDKKPLSGTDFPSPAGREVILRTTVSRPAPYSKALPQRMYSVLTKDDFRLAGAFSSDTSFF</sequence>
<feature type="compositionally biased region" description="Basic and acidic residues" evidence="10">
    <location>
        <begin position="515"/>
        <end position="528"/>
    </location>
</feature>